<protein>
    <recommendedName>
        <fullName evidence="3">Lipocalin-like domain-containing protein</fullName>
    </recommendedName>
</protein>
<dbReference type="Proteomes" id="UP000198984">
    <property type="component" value="Unassembled WGS sequence"/>
</dbReference>
<evidence type="ECO:0000313" key="1">
    <source>
        <dbReference type="EMBL" id="SEM11489.1"/>
    </source>
</evidence>
<name>A0A1H7VRH8_9BACT</name>
<reference evidence="1 2" key="1">
    <citation type="submission" date="2016-10" db="EMBL/GenBank/DDBJ databases">
        <authorList>
            <person name="de Groot N.N."/>
        </authorList>
    </citation>
    <scope>NUCLEOTIDE SEQUENCE [LARGE SCALE GENOMIC DNA]</scope>
    <source>
        <strain evidence="1 2">DSM 21039</strain>
    </source>
</reference>
<keyword evidence="2" id="KW-1185">Reference proteome</keyword>
<organism evidence="1 2">
    <name type="scientific">Chitinophaga rupis</name>
    <dbReference type="NCBI Taxonomy" id="573321"/>
    <lineage>
        <taxon>Bacteria</taxon>
        <taxon>Pseudomonadati</taxon>
        <taxon>Bacteroidota</taxon>
        <taxon>Chitinophagia</taxon>
        <taxon>Chitinophagales</taxon>
        <taxon>Chitinophagaceae</taxon>
        <taxon>Chitinophaga</taxon>
    </lineage>
</organism>
<evidence type="ECO:0008006" key="3">
    <source>
        <dbReference type="Google" id="ProtNLM"/>
    </source>
</evidence>
<accession>A0A1H7VRH8</accession>
<dbReference type="AlphaFoldDB" id="A0A1H7VRH8"/>
<proteinExistence type="predicted"/>
<dbReference type="PROSITE" id="PS51257">
    <property type="entry name" value="PROKAR_LIPOPROTEIN"/>
    <property type="match status" value="1"/>
</dbReference>
<evidence type="ECO:0000313" key="2">
    <source>
        <dbReference type="Proteomes" id="UP000198984"/>
    </source>
</evidence>
<sequence>MKMNRIFLLLAGVSLIISCSKKDDDAVNKPADQALPGKWTMVNQFRTYNQGGVTQKDTVNYAAESNYWTFDANAGKIYQVKNAFLDTVAYKLIDDNKKIVTSLDDKFIFGLDTLTIQTLSDRQLKLTGHYTSPYTLDVVYSFGK</sequence>
<gene>
    <name evidence="1" type="ORF">SAMN04488505_103407</name>
</gene>
<dbReference type="EMBL" id="FOBB01000003">
    <property type="protein sequence ID" value="SEM11489.1"/>
    <property type="molecule type" value="Genomic_DNA"/>
</dbReference>